<feature type="signal peptide" evidence="1">
    <location>
        <begin position="1"/>
        <end position="20"/>
    </location>
</feature>
<protein>
    <submittedName>
        <fullName evidence="4">Protein kinase domain-containing protein</fullName>
    </submittedName>
</protein>
<evidence type="ECO:0000313" key="4">
    <source>
        <dbReference type="WBParaSite" id="Gr19_v10_g9529.t1"/>
    </source>
</evidence>
<evidence type="ECO:0000256" key="1">
    <source>
        <dbReference type="SAM" id="SignalP"/>
    </source>
</evidence>
<feature type="domain" description="Protein kinase" evidence="2">
    <location>
        <begin position="15"/>
        <end position="129"/>
    </location>
</feature>
<dbReference type="GO" id="GO:0004672">
    <property type="term" value="F:protein kinase activity"/>
    <property type="evidence" value="ECO:0007669"/>
    <property type="project" value="InterPro"/>
</dbReference>
<keyword evidence="3" id="KW-1185">Reference proteome</keyword>
<dbReference type="InterPro" id="IPR000719">
    <property type="entry name" value="Prot_kinase_dom"/>
</dbReference>
<name>A0A914IFV9_GLORO</name>
<reference evidence="4" key="1">
    <citation type="submission" date="2022-11" db="UniProtKB">
        <authorList>
            <consortium name="WormBaseParasite"/>
        </authorList>
    </citation>
    <scope>IDENTIFICATION</scope>
</reference>
<evidence type="ECO:0000259" key="2">
    <source>
        <dbReference type="PROSITE" id="PS50011"/>
    </source>
</evidence>
<feature type="chain" id="PRO_5036880547" evidence="1">
    <location>
        <begin position="21"/>
        <end position="129"/>
    </location>
</feature>
<proteinExistence type="predicted"/>
<evidence type="ECO:0000313" key="3">
    <source>
        <dbReference type="Proteomes" id="UP000887572"/>
    </source>
</evidence>
<dbReference type="AlphaFoldDB" id="A0A914IFV9"/>
<dbReference type="WBParaSite" id="Gr19_v10_g9529.t1">
    <property type="protein sequence ID" value="Gr19_v10_g9529.t1"/>
    <property type="gene ID" value="Gr19_v10_g9529"/>
</dbReference>
<dbReference type="GO" id="GO:0005524">
    <property type="term" value="F:ATP binding"/>
    <property type="evidence" value="ECO:0007669"/>
    <property type="project" value="InterPro"/>
</dbReference>
<sequence length="129" mass="14510">MSSVNLNLGINIAILQVVRCLDSGSYDDVYLCRNPDGDEFAVKIEEIGKTQLDVEISVYEKLAEVLLTNFCSFFSFGRTENICCGTLPNFLIAIANFLLDRDQCFNKLLDAIYALHDLGFVHCDIKMEN</sequence>
<dbReference type="PROSITE" id="PS50011">
    <property type="entry name" value="PROTEIN_KINASE_DOM"/>
    <property type="match status" value="1"/>
</dbReference>
<dbReference type="InterPro" id="IPR011009">
    <property type="entry name" value="Kinase-like_dom_sf"/>
</dbReference>
<keyword evidence="1" id="KW-0732">Signal</keyword>
<organism evidence="3 4">
    <name type="scientific">Globodera rostochiensis</name>
    <name type="common">Golden nematode worm</name>
    <name type="synonym">Heterodera rostochiensis</name>
    <dbReference type="NCBI Taxonomy" id="31243"/>
    <lineage>
        <taxon>Eukaryota</taxon>
        <taxon>Metazoa</taxon>
        <taxon>Ecdysozoa</taxon>
        <taxon>Nematoda</taxon>
        <taxon>Chromadorea</taxon>
        <taxon>Rhabditida</taxon>
        <taxon>Tylenchina</taxon>
        <taxon>Tylenchomorpha</taxon>
        <taxon>Tylenchoidea</taxon>
        <taxon>Heteroderidae</taxon>
        <taxon>Heteroderinae</taxon>
        <taxon>Globodera</taxon>
    </lineage>
</organism>
<dbReference type="Proteomes" id="UP000887572">
    <property type="component" value="Unplaced"/>
</dbReference>
<dbReference type="SUPFAM" id="SSF56112">
    <property type="entry name" value="Protein kinase-like (PK-like)"/>
    <property type="match status" value="1"/>
</dbReference>
<dbReference type="Gene3D" id="1.10.510.10">
    <property type="entry name" value="Transferase(Phosphotransferase) domain 1"/>
    <property type="match status" value="1"/>
</dbReference>
<accession>A0A914IFV9</accession>